<name>R0KE34_EXST2</name>
<dbReference type="Pfam" id="PF08242">
    <property type="entry name" value="Methyltransf_12"/>
    <property type="match status" value="1"/>
</dbReference>
<dbReference type="InterPro" id="IPR020806">
    <property type="entry name" value="PKS_PP-bd"/>
</dbReference>
<dbReference type="SUPFAM" id="SSF53901">
    <property type="entry name" value="Thiolase-like"/>
    <property type="match status" value="1"/>
</dbReference>
<dbReference type="InterPro" id="IPR042104">
    <property type="entry name" value="PKS_dehydratase_sf"/>
</dbReference>
<dbReference type="Pfam" id="PF16197">
    <property type="entry name" value="KAsynt_C_assoc"/>
    <property type="match status" value="1"/>
</dbReference>
<dbReference type="InterPro" id="IPR036736">
    <property type="entry name" value="ACP-like_sf"/>
</dbReference>
<protein>
    <recommendedName>
        <fullName evidence="12">Polyketide synthase</fullName>
    </recommendedName>
</protein>
<evidence type="ECO:0000313" key="10">
    <source>
        <dbReference type="EMBL" id="EOA86422.1"/>
    </source>
</evidence>
<dbReference type="SMART" id="SM00825">
    <property type="entry name" value="PKS_KS"/>
    <property type="match status" value="1"/>
</dbReference>
<dbReference type="Pfam" id="PF00550">
    <property type="entry name" value="PP-binding"/>
    <property type="match status" value="1"/>
</dbReference>
<dbReference type="GeneID" id="19404488"/>
<dbReference type="Gene3D" id="3.40.366.10">
    <property type="entry name" value="Malonyl-Coenzyme A Acyl Carrier Protein, domain 2"/>
    <property type="match status" value="1"/>
</dbReference>
<dbReference type="Pfam" id="PF00698">
    <property type="entry name" value="Acyl_transf_1"/>
    <property type="match status" value="1"/>
</dbReference>
<organism evidence="10 11">
    <name type="scientific">Exserohilum turcicum (strain 28A)</name>
    <name type="common">Northern leaf blight fungus</name>
    <name type="synonym">Setosphaeria turcica</name>
    <dbReference type="NCBI Taxonomy" id="671987"/>
    <lineage>
        <taxon>Eukaryota</taxon>
        <taxon>Fungi</taxon>
        <taxon>Dikarya</taxon>
        <taxon>Ascomycota</taxon>
        <taxon>Pezizomycotina</taxon>
        <taxon>Dothideomycetes</taxon>
        <taxon>Pleosporomycetidae</taxon>
        <taxon>Pleosporales</taxon>
        <taxon>Pleosporineae</taxon>
        <taxon>Pleosporaceae</taxon>
        <taxon>Exserohilum</taxon>
    </lineage>
</organism>
<dbReference type="PROSITE" id="PS52019">
    <property type="entry name" value="PKS_MFAS_DH"/>
    <property type="match status" value="1"/>
</dbReference>
<proteinExistence type="predicted"/>
<dbReference type="Gene3D" id="3.40.50.150">
    <property type="entry name" value="Vaccinia Virus protein VP39"/>
    <property type="match status" value="1"/>
</dbReference>
<dbReference type="InterPro" id="IPR013968">
    <property type="entry name" value="PKS_KR"/>
</dbReference>
<dbReference type="SUPFAM" id="SSF55048">
    <property type="entry name" value="Probable ACP-binding domain of malonyl-CoA ACP transacylase"/>
    <property type="match status" value="1"/>
</dbReference>
<dbReference type="GO" id="GO:0004312">
    <property type="term" value="F:fatty acid synthase activity"/>
    <property type="evidence" value="ECO:0007669"/>
    <property type="project" value="TreeGrafter"/>
</dbReference>
<feature type="compositionally biased region" description="Basic and acidic residues" evidence="7">
    <location>
        <begin position="2432"/>
        <end position="2445"/>
    </location>
</feature>
<keyword evidence="1" id="KW-0596">Phosphopantetheine</keyword>
<dbReference type="Proteomes" id="UP000016935">
    <property type="component" value="Unassembled WGS sequence"/>
</dbReference>
<evidence type="ECO:0000256" key="2">
    <source>
        <dbReference type="ARBA" id="ARBA00022553"/>
    </source>
</evidence>
<evidence type="ECO:0000256" key="4">
    <source>
        <dbReference type="ARBA" id="ARBA00022679"/>
    </source>
</evidence>
<dbReference type="Pfam" id="PF07993">
    <property type="entry name" value="NAD_binding_4"/>
    <property type="match status" value="1"/>
</dbReference>
<dbReference type="SUPFAM" id="SSF51735">
    <property type="entry name" value="NAD(P)-binding Rossmann-fold domains"/>
    <property type="match status" value="3"/>
</dbReference>
<dbReference type="OrthoDB" id="329835at2759"/>
<dbReference type="SMART" id="SM00822">
    <property type="entry name" value="PKS_KR"/>
    <property type="match status" value="1"/>
</dbReference>
<dbReference type="GO" id="GO:0044550">
    <property type="term" value="P:secondary metabolite biosynthetic process"/>
    <property type="evidence" value="ECO:0007669"/>
    <property type="project" value="TreeGrafter"/>
</dbReference>
<keyword evidence="5" id="KW-0511">Multifunctional enzyme</keyword>
<dbReference type="SUPFAM" id="SSF53335">
    <property type="entry name" value="S-adenosyl-L-methionine-dependent methyltransferases"/>
    <property type="match status" value="1"/>
</dbReference>
<evidence type="ECO:0000256" key="5">
    <source>
        <dbReference type="ARBA" id="ARBA00023268"/>
    </source>
</evidence>
<dbReference type="PROSITE" id="PS52004">
    <property type="entry name" value="KS3_2"/>
    <property type="match status" value="1"/>
</dbReference>
<dbReference type="Pfam" id="PF02801">
    <property type="entry name" value="Ketoacyl-synt_C"/>
    <property type="match status" value="1"/>
</dbReference>
<keyword evidence="4" id="KW-0808">Transferase</keyword>
<keyword evidence="11" id="KW-1185">Reference proteome</keyword>
<dbReference type="RefSeq" id="XP_008025911.1">
    <property type="nucleotide sequence ID" value="XM_008027720.1"/>
</dbReference>
<dbReference type="InterPro" id="IPR050091">
    <property type="entry name" value="PKS_NRPS_Biosynth_Enz"/>
</dbReference>
<dbReference type="InterPro" id="IPR014043">
    <property type="entry name" value="Acyl_transferase_dom"/>
</dbReference>
<feature type="domain" description="Ketosynthase family 3 (KS3)" evidence="8">
    <location>
        <begin position="13"/>
        <end position="436"/>
    </location>
</feature>
<dbReference type="InterPro" id="IPR036291">
    <property type="entry name" value="NAD(P)-bd_dom_sf"/>
</dbReference>
<dbReference type="InterPro" id="IPR013217">
    <property type="entry name" value="Methyltransf_12"/>
</dbReference>
<dbReference type="SMART" id="SM00823">
    <property type="entry name" value="PKS_PP"/>
    <property type="match status" value="1"/>
</dbReference>
<dbReference type="InterPro" id="IPR014031">
    <property type="entry name" value="Ketoacyl_synth_C"/>
</dbReference>
<dbReference type="Gene3D" id="3.40.47.10">
    <property type="match status" value="1"/>
</dbReference>
<feature type="domain" description="PKS/mFAS DH" evidence="9">
    <location>
        <begin position="941"/>
        <end position="1245"/>
    </location>
</feature>
<dbReference type="InterPro" id="IPR032821">
    <property type="entry name" value="PKS_assoc"/>
</dbReference>
<dbReference type="CDD" id="cd02440">
    <property type="entry name" value="AdoMet_MTases"/>
    <property type="match status" value="1"/>
</dbReference>
<evidence type="ECO:0008006" key="12">
    <source>
        <dbReference type="Google" id="ProtNLM"/>
    </source>
</evidence>
<dbReference type="STRING" id="671987.R0KE34"/>
<dbReference type="InterPro" id="IPR009081">
    <property type="entry name" value="PP-bd_ACP"/>
</dbReference>
<dbReference type="Gene3D" id="3.10.129.110">
    <property type="entry name" value="Polyketide synthase dehydratase"/>
    <property type="match status" value="1"/>
</dbReference>
<dbReference type="Pfam" id="PF08659">
    <property type="entry name" value="KR"/>
    <property type="match status" value="1"/>
</dbReference>
<evidence type="ECO:0000256" key="1">
    <source>
        <dbReference type="ARBA" id="ARBA00022450"/>
    </source>
</evidence>
<gene>
    <name evidence="10" type="ORF">SETTUDRAFT_39554</name>
</gene>
<dbReference type="eggNOG" id="KOG1178">
    <property type="taxonomic scope" value="Eukaryota"/>
</dbReference>
<dbReference type="InterPro" id="IPR001227">
    <property type="entry name" value="Ac_transferase_dom_sf"/>
</dbReference>
<evidence type="ECO:0000256" key="7">
    <source>
        <dbReference type="SAM" id="MobiDB-lite"/>
    </source>
</evidence>
<dbReference type="GO" id="GO:0031177">
    <property type="term" value="F:phosphopantetheine binding"/>
    <property type="evidence" value="ECO:0007669"/>
    <property type="project" value="InterPro"/>
</dbReference>
<dbReference type="eggNOG" id="KOG1202">
    <property type="taxonomic scope" value="Eukaryota"/>
</dbReference>
<reference evidence="10 11" key="1">
    <citation type="journal article" date="2012" name="PLoS Pathog.">
        <title>Diverse lifestyles and strategies of plant pathogenesis encoded in the genomes of eighteen Dothideomycetes fungi.</title>
        <authorList>
            <person name="Ohm R.A."/>
            <person name="Feau N."/>
            <person name="Henrissat B."/>
            <person name="Schoch C.L."/>
            <person name="Horwitz B.A."/>
            <person name="Barry K.W."/>
            <person name="Condon B.J."/>
            <person name="Copeland A.C."/>
            <person name="Dhillon B."/>
            <person name="Glaser F."/>
            <person name="Hesse C.N."/>
            <person name="Kosti I."/>
            <person name="LaButti K."/>
            <person name="Lindquist E.A."/>
            <person name="Lucas S."/>
            <person name="Salamov A.A."/>
            <person name="Bradshaw R.E."/>
            <person name="Ciuffetti L."/>
            <person name="Hamelin R.C."/>
            <person name="Kema G.H.J."/>
            <person name="Lawrence C."/>
            <person name="Scott J.A."/>
            <person name="Spatafora J.W."/>
            <person name="Turgeon B.G."/>
            <person name="de Wit P.J.G.M."/>
            <person name="Zhong S."/>
            <person name="Goodwin S.B."/>
            <person name="Grigoriev I.V."/>
        </authorList>
    </citation>
    <scope>NUCLEOTIDE SEQUENCE [LARGE SCALE GENOMIC DNA]</scope>
    <source>
        <strain evidence="11">28A</strain>
    </source>
</reference>
<dbReference type="GO" id="GO:0032259">
    <property type="term" value="P:methylation"/>
    <property type="evidence" value="ECO:0007669"/>
    <property type="project" value="UniProtKB-KW"/>
</dbReference>
<feature type="region of interest" description="Disordered" evidence="7">
    <location>
        <begin position="2422"/>
        <end position="2445"/>
    </location>
</feature>
<dbReference type="InterPro" id="IPR020807">
    <property type="entry name" value="PKS_DH"/>
</dbReference>
<keyword evidence="2" id="KW-0597">Phosphoprotein</keyword>
<dbReference type="EMBL" id="KB908593">
    <property type="protein sequence ID" value="EOA86422.1"/>
    <property type="molecule type" value="Genomic_DNA"/>
</dbReference>
<dbReference type="InterPro" id="IPR020841">
    <property type="entry name" value="PKS_Beta-ketoAc_synthase_dom"/>
</dbReference>
<accession>R0KE34</accession>
<dbReference type="InterPro" id="IPR016039">
    <property type="entry name" value="Thiolase-like"/>
</dbReference>
<evidence type="ECO:0000256" key="3">
    <source>
        <dbReference type="ARBA" id="ARBA00022603"/>
    </source>
</evidence>
<dbReference type="InterPro" id="IPR049900">
    <property type="entry name" value="PKS_mFAS_DH"/>
</dbReference>
<dbReference type="InterPro" id="IPR049552">
    <property type="entry name" value="PKS_DH_N"/>
</dbReference>
<dbReference type="PANTHER" id="PTHR43775:SF20">
    <property type="entry name" value="HYBRID PKS-NRPS SYNTHETASE APDA"/>
    <property type="match status" value="1"/>
</dbReference>
<feature type="active site" description="Proton acceptor; for dehydratase activity" evidence="6">
    <location>
        <position position="975"/>
    </location>
</feature>
<dbReference type="SMART" id="SM00827">
    <property type="entry name" value="PKS_AT"/>
    <property type="match status" value="1"/>
</dbReference>
<feature type="active site" description="Proton donor; for dehydratase activity" evidence="6">
    <location>
        <position position="1157"/>
    </location>
</feature>
<dbReference type="Gene3D" id="3.40.50.720">
    <property type="entry name" value="NAD(P)-binding Rossmann-like Domain"/>
    <property type="match status" value="3"/>
</dbReference>
<evidence type="ECO:0000259" key="8">
    <source>
        <dbReference type="PROSITE" id="PS52004"/>
    </source>
</evidence>
<dbReference type="InterPro" id="IPR029063">
    <property type="entry name" value="SAM-dependent_MTases_sf"/>
</dbReference>
<feature type="region of interest" description="N-terminal hotdog fold" evidence="6">
    <location>
        <begin position="941"/>
        <end position="1083"/>
    </location>
</feature>
<sequence>MGSYPETNLLSIPEPIAIVGTSCRFPGGADSPSKLWSLLKNPQDIVQEIPPSRFDTKGFYNKDSQHHGSLNARHAYLLQDDPRAFDRDFFNISPKEAEAMDPQQRCLLETVYEGVESAGYSIPQLQGSATGVFVGAMSFDYQFVAMRGFDSLPQYHATGTSMSILANRLSYFFDWRAVLALRNGDVSMAVAAGANLILGPEPFIALSNLTKELKLNMLSPNGRSYMWDSSGDGYTRGEGFAAVILKTLSQALADGDHIECIIRETGVNSDGRTPGITMPSATAQARLIRETYQRCGLDINSPLDRPQYFEAHGTGTPAGDPIEARAIHEAFFSHSPEPHDDQAPLYVGSIKTVLGHTEGTAGLAGVLKASLAVQNGSIPGNLHFKNLNPKIWPFYDKLRVPTTLTSWPSLPDGQPHRVSVNSFGFGGTNAHAIIESWDEKPERCPLRTAEHGGLVVLSANSAQALAAKATSLAAYLRKHPDTDIDRLSRTMFQRADFLYRAAFAATSTAQLAEKLEARTEMLKKTSRIAAIPNHLPPRILGVFTGQGAQWATMGRELYDASPVFRKSMDRLQRSLDTLPHGERPDWTLIDELSLSKETSRIGQAAISQPLCTALQIALIDVLHVIGISFAAVVGHSSGEIACAYAAGYLDAQDAIRVAYYRGFHSHLSKGPDEKRGKMMAVGLSLEQASAFCSEFGSALKVAASNSPTSCTLAGDADAIDEAKERLEQEKTFARVLAVDTAYHSHHMLPCAEPYLQSLRNCGVRALRGPKRCAWYSSVWGPNGRSRSFDSKDSMELLEGQYWVDNLTNTVQFSQAVYRAISEEPFIMDLALEVGPHPALKGPSSEVMKSLTGVSVPYSGILKRGENAVEAFADALGLIWTSFPSQNPIVTFDGMHRALPQAGPKKPSILKNLPGYPWDHDSLIWRESRASRVFRSQNQPRHELLGHPVTLGEHSRREVHWRQIFKLGELPWVTGHNIQGEVLFPATGYLTMAYEAAIRLVDNETALRLVELHDVEIVRAMGLPEDSPGLEVLFTVSVTGQSDDCVTAKVACYSGNVNVAKLDSPLHGLTAHFSAGVRLWLGEPSNSSLPGRNRPLLPMNTLDMEQFYSYLSKVGYNYALPFRATSVDRHLNHAVVTLPSPPETSSSIRDVTHPVVLDTAIQGVLAAFSFPEDGRLDTVYLPTRIDCVRINTSSTYNSPLMADSVLTSTEAKALKGDIEVFSESDAAVHVQMRGVHYTALNQNKDRWLYASENWVRDAIHGIEPSQMTKLSPEAEAFEKLLTRIAYFYLRKLRDQIKPSELLLMSKHRRHMMKWVREHLFPQIEAGQRPDVEVEWVNDTLEDVERWSASYLAAGNNDMQLLHAVGKNLPAIARGTKPALQVLLTDDMLDRLYVEGTGIADANLDFALLVQQIAHRYPRMNVIEVGAGTGGTTRAVLSSLGDQYASYTYTDISAGFFEPAKAKFSQHGGKLKFKTLNIEKDPMGQGFDEGSFDMVIASNCLHATRSLQETLRHCRRLLRPGGYLVLLEITRDHLPIEEWDALLKANRFSGVTASSTPSYCSVIMSQAVDDTFQLLQGPLSVTSQQQPLASRGPVLVVGGNKSGLGARSQEILASHGASYLHELEGIEVPSGAVVLCLSDLDNPIFSVMTEAAFQGIQTIFRNASIVLWVTSGAASGKNPMANVTVGLGRTLLAECSDLRLQFLDAEEPDSLTPELLATLLLRLGATDQSNSDDILWNHEPHLALRDGAFYVPRVLRLDSLNRRASAKNRKLTQSTSLELSDTGVEMSQQDGALELFDYPVGDCRPSEIRVQVMASSIHAFTLDRPAPVYFWIGHDVHSKDRVMGFSEFNRSIITATEDQIFYRGDNVSTQDKRDSDAEQLHRFIVQAMAASLLGNFEAPIWVHGAPNHFKPAITRAAHEANVSVSLTTSDIASAQDEGFIHPYISKRDLQSLVPRCVKTLINLEAAQNEDLSKLMRDSLPSSTKVIQGDDLTIPIRCEKLRELAQVIGHDEIKGASHADHVTSIGELTEDKVKALSQGAVIDWRTTDSVTTTVRPLDQSGLFDANKTYILFGMTGDVGISVAAWMVDHGARNVVLGSRNPRVPEGVIEYMARKGANLCAVKVDVTKKEELREACANIKATMPPIAGVINGAMVLRDRLFAHMSWDDFEAVLAPKVAGTQNLDEIFSNEQDALDFFIVLSSATSLVGIIGQSAYSAANHFMSSLVRQRHARGLAGSVVAIGFLTGLGYIFRSEKEHLDAIERQAETDLHDMLAEAVVCGRPNSGQPSELITAIKTTFPDAWHEDPRLSCYLVQDSVEEGTDAKEVEGNAKVEAQLASAEDPKQCLTILIKCFSVALGNMLQLDPAQIAVDVPVVDHGVDSLVSVRIREWFLKELGVDVPVLKLMSTNHSLSRVCEDALAGWRKLRAGPPTASQTEAKDNEPRRDPEKDWKKEVAELISGIRGLIPRGTDAMASTEPPRTNARRVVVTGCTGFLGTHLLRHLVADASVAEVHCLCIRSRHVRVQDAKIREYAGDLAKPLLGLSATDFKRLSQTADVIIHLGADVNHLKSYEAMRAANVVSTQTLLAMAMPRSVPVHYISSSSVAMLQKGTSELAEVAPSSISPPRDVDSLMKSAVGYAASKWVGGMLLENVEGPPTVVHRFPNIMGHDAPEEIPLVALDRYCTKMRAVPALDPRLWIGQLDVIDVGQVVPDFVEMAWSLDSRESFAVHNYCSNNSYLLSDLAGMYRERLGANVEVLPTPEWMRRAIAMGMPKGVEATFVGHDEVFVSPVLRKGPAKK</sequence>
<dbReference type="Pfam" id="PF21089">
    <property type="entry name" value="PKS_DH_N"/>
    <property type="match status" value="1"/>
</dbReference>
<dbReference type="InterPro" id="IPR016036">
    <property type="entry name" value="Malonyl_transacylase_ACP-bd"/>
</dbReference>
<dbReference type="GO" id="GO:0006633">
    <property type="term" value="P:fatty acid biosynthetic process"/>
    <property type="evidence" value="ECO:0007669"/>
    <property type="project" value="TreeGrafter"/>
</dbReference>
<dbReference type="Pfam" id="PF14765">
    <property type="entry name" value="PS-DH"/>
    <property type="match status" value="1"/>
</dbReference>
<dbReference type="SUPFAM" id="SSF47336">
    <property type="entry name" value="ACP-like"/>
    <property type="match status" value="1"/>
</dbReference>
<dbReference type="InterPro" id="IPR057326">
    <property type="entry name" value="KR_dom"/>
</dbReference>
<dbReference type="SUPFAM" id="SSF52151">
    <property type="entry name" value="FabD/lysophospholipase-like"/>
    <property type="match status" value="1"/>
</dbReference>
<dbReference type="GO" id="GO:0008168">
    <property type="term" value="F:methyltransferase activity"/>
    <property type="evidence" value="ECO:0007669"/>
    <property type="project" value="UniProtKB-KW"/>
</dbReference>
<dbReference type="CDD" id="cd00833">
    <property type="entry name" value="PKS"/>
    <property type="match status" value="1"/>
</dbReference>
<feature type="region of interest" description="C-terminal hotdog fold" evidence="6">
    <location>
        <begin position="1098"/>
        <end position="1245"/>
    </location>
</feature>
<dbReference type="HOGENOM" id="CLU_000022_31_0_1"/>
<evidence type="ECO:0000313" key="11">
    <source>
        <dbReference type="Proteomes" id="UP000016935"/>
    </source>
</evidence>
<dbReference type="InterPro" id="IPR016035">
    <property type="entry name" value="Acyl_Trfase/lysoPLipase"/>
</dbReference>
<dbReference type="InterPro" id="IPR013120">
    <property type="entry name" value="FAR_NAD-bd"/>
</dbReference>
<dbReference type="Pfam" id="PF00109">
    <property type="entry name" value="ketoacyl-synt"/>
    <property type="match status" value="1"/>
</dbReference>
<evidence type="ECO:0000256" key="6">
    <source>
        <dbReference type="PROSITE-ProRule" id="PRU01363"/>
    </source>
</evidence>
<keyword evidence="3" id="KW-0489">Methyltransferase</keyword>
<dbReference type="PANTHER" id="PTHR43775">
    <property type="entry name" value="FATTY ACID SYNTHASE"/>
    <property type="match status" value="1"/>
</dbReference>
<evidence type="ECO:0000259" key="9">
    <source>
        <dbReference type="PROSITE" id="PS52019"/>
    </source>
</evidence>
<dbReference type="InterPro" id="IPR014030">
    <property type="entry name" value="Ketoacyl_synth_N"/>
</dbReference>
<dbReference type="SMART" id="SM00826">
    <property type="entry name" value="PKS_DH"/>
    <property type="match status" value="1"/>
</dbReference>
<dbReference type="InterPro" id="IPR049551">
    <property type="entry name" value="PKS_DH_C"/>
</dbReference>
<reference evidence="10 11" key="2">
    <citation type="journal article" date="2013" name="PLoS Genet.">
        <title>Comparative genome structure, secondary metabolite, and effector coding capacity across Cochliobolus pathogens.</title>
        <authorList>
            <person name="Condon B.J."/>
            <person name="Leng Y."/>
            <person name="Wu D."/>
            <person name="Bushley K.E."/>
            <person name="Ohm R.A."/>
            <person name="Otillar R."/>
            <person name="Martin J."/>
            <person name="Schackwitz W."/>
            <person name="Grimwood J."/>
            <person name="MohdZainudin N."/>
            <person name="Xue C."/>
            <person name="Wang R."/>
            <person name="Manning V.A."/>
            <person name="Dhillon B."/>
            <person name="Tu Z.J."/>
            <person name="Steffenson B.J."/>
            <person name="Salamov A."/>
            <person name="Sun H."/>
            <person name="Lowry S."/>
            <person name="LaButti K."/>
            <person name="Han J."/>
            <person name="Copeland A."/>
            <person name="Lindquist E."/>
            <person name="Barry K."/>
            <person name="Schmutz J."/>
            <person name="Baker S.E."/>
            <person name="Ciuffetti L.M."/>
            <person name="Grigoriev I.V."/>
            <person name="Zhong S."/>
            <person name="Turgeon B.G."/>
        </authorList>
    </citation>
    <scope>NUCLEOTIDE SEQUENCE [LARGE SCALE GENOMIC DNA]</scope>
    <source>
        <strain evidence="11">28A</strain>
    </source>
</reference>